<evidence type="ECO:0000313" key="7">
    <source>
        <dbReference type="Proteomes" id="UP000586042"/>
    </source>
</evidence>
<feature type="domain" description="Carbohydrate kinase PfkB" evidence="5">
    <location>
        <begin position="18"/>
        <end position="267"/>
    </location>
</feature>
<protein>
    <recommendedName>
        <fullName evidence="5">Carbohydrate kinase PfkB domain-containing protein</fullName>
    </recommendedName>
</protein>
<dbReference type="RefSeq" id="WP_175589068.1">
    <property type="nucleotide sequence ID" value="NZ_JABWGN010000003.1"/>
</dbReference>
<keyword evidence="3" id="KW-0418">Kinase</keyword>
<evidence type="ECO:0000256" key="3">
    <source>
        <dbReference type="ARBA" id="ARBA00022777"/>
    </source>
</evidence>
<evidence type="ECO:0000256" key="1">
    <source>
        <dbReference type="ARBA" id="ARBA00010688"/>
    </source>
</evidence>
<dbReference type="InterPro" id="IPR011611">
    <property type="entry name" value="PfkB_dom"/>
</dbReference>
<dbReference type="Gene3D" id="3.40.1190.20">
    <property type="match status" value="1"/>
</dbReference>
<keyword evidence="2" id="KW-0808">Transferase</keyword>
<keyword evidence="7" id="KW-1185">Reference proteome</keyword>
<dbReference type="AlphaFoldDB" id="A0A7Y6I4X7"/>
<sequence>MRLAAVGDNITDCYLDAGRMYPGGNCVNVAVHAARAGARASYVGSAGRDERGDRLAAALRQEGVDVSRLRRPAGPTGYATVVNVGGERVFGPYDRGVARFRLDEEDVEFVAAHDVAHSSYSADLEEQLPALAERVPLSFDFDSHTGDDYAAALVPYVAYAFFSASHLGEAETRDLLRWAVGRPRHRASRTTGARVALATRGAAGAWLFDGRELIAEPAVPVEVVDTLGAGDTFIAHVLTGLAAGLGGRETLRRASAHAARVCTALGAFGHAAPLTPDIPRPHEGSRAAPTPQ</sequence>
<reference evidence="6 7" key="1">
    <citation type="submission" date="2020-06" db="EMBL/GenBank/DDBJ databases">
        <title>Nonomuraea sp. SMC257, a novel actinomycete isolated from soil.</title>
        <authorList>
            <person name="Chanama M."/>
        </authorList>
    </citation>
    <scope>NUCLEOTIDE SEQUENCE [LARGE SCALE GENOMIC DNA]</scope>
    <source>
        <strain evidence="6 7">SMC257</strain>
    </source>
</reference>
<dbReference type="SUPFAM" id="SSF53613">
    <property type="entry name" value="Ribokinase-like"/>
    <property type="match status" value="1"/>
</dbReference>
<dbReference type="Pfam" id="PF00294">
    <property type="entry name" value="PfkB"/>
    <property type="match status" value="1"/>
</dbReference>
<dbReference type="PANTHER" id="PTHR43320:SF3">
    <property type="entry name" value="CARBOHYDRATE KINASE PFKB DOMAIN-CONTAINING PROTEIN"/>
    <property type="match status" value="1"/>
</dbReference>
<evidence type="ECO:0000256" key="4">
    <source>
        <dbReference type="SAM" id="MobiDB-lite"/>
    </source>
</evidence>
<dbReference type="GO" id="GO:0016301">
    <property type="term" value="F:kinase activity"/>
    <property type="evidence" value="ECO:0007669"/>
    <property type="project" value="UniProtKB-KW"/>
</dbReference>
<dbReference type="EMBL" id="JABWGN010000003">
    <property type="protein sequence ID" value="NUW31631.1"/>
    <property type="molecule type" value="Genomic_DNA"/>
</dbReference>
<dbReference type="PANTHER" id="PTHR43320">
    <property type="entry name" value="SUGAR KINASE"/>
    <property type="match status" value="1"/>
</dbReference>
<feature type="region of interest" description="Disordered" evidence="4">
    <location>
        <begin position="272"/>
        <end position="292"/>
    </location>
</feature>
<dbReference type="Proteomes" id="UP000586042">
    <property type="component" value="Unassembled WGS sequence"/>
</dbReference>
<dbReference type="InterPro" id="IPR052700">
    <property type="entry name" value="Carb_kinase_PfkB-like"/>
</dbReference>
<dbReference type="InterPro" id="IPR029056">
    <property type="entry name" value="Ribokinase-like"/>
</dbReference>
<comment type="similarity">
    <text evidence="1">Belongs to the carbohydrate kinase PfkB family.</text>
</comment>
<accession>A0A7Y6I4X7</accession>
<gene>
    <name evidence="6" type="ORF">HTZ77_09350</name>
</gene>
<name>A0A7Y6I4X7_9ACTN</name>
<proteinExistence type="inferred from homology"/>
<organism evidence="6 7">
    <name type="scientific">Nonomuraea montanisoli</name>
    <dbReference type="NCBI Taxonomy" id="2741721"/>
    <lineage>
        <taxon>Bacteria</taxon>
        <taxon>Bacillati</taxon>
        <taxon>Actinomycetota</taxon>
        <taxon>Actinomycetes</taxon>
        <taxon>Streptosporangiales</taxon>
        <taxon>Streptosporangiaceae</taxon>
        <taxon>Nonomuraea</taxon>
    </lineage>
</organism>
<evidence type="ECO:0000256" key="2">
    <source>
        <dbReference type="ARBA" id="ARBA00022679"/>
    </source>
</evidence>
<evidence type="ECO:0000313" key="6">
    <source>
        <dbReference type="EMBL" id="NUW31631.1"/>
    </source>
</evidence>
<comment type="caution">
    <text evidence="6">The sequence shown here is derived from an EMBL/GenBank/DDBJ whole genome shotgun (WGS) entry which is preliminary data.</text>
</comment>
<evidence type="ECO:0000259" key="5">
    <source>
        <dbReference type="Pfam" id="PF00294"/>
    </source>
</evidence>